<proteinExistence type="predicted"/>
<dbReference type="AlphaFoldDB" id="A0A427Y986"/>
<comment type="caution">
    <text evidence="1">The sequence shown here is derived from an EMBL/GenBank/DDBJ whole genome shotgun (WGS) entry which is preliminary data.</text>
</comment>
<gene>
    <name evidence="1" type="ORF">EHS24_000074</name>
</gene>
<dbReference type="GeneID" id="39584617"/>
<evidence type="ECO:0000313" key="2">
    <source>
        <dbReference type="Proteomes" id="UP000279236"/>
    </source>
</evidence>
<keyword evidence="2" id="KW-1185">Reference proteome</keyword>
<reference evidence="1 2" key="1">
    <citation type="submission" date="2018-11" db="EMBL/GenBank/DDBJ databases">
        <title>Genome sequence of Apiotrichum porosum DSM 27194.</title>
        <authorList>
            <person name="Aliyu H."/>
            <person name="Gorte O."/>
            <person name="Ochsenreither K."/>
        </authorList>
    </citation>
    <scope>NUCLEOTIDE SEQUENCE [LARGE SCALE GENOMIC DNA]</scope>
    <source>
        <strain evidence="1 2">DSM 27194</strain>
    </source>
</reference>
<evidence type="ECO:0000313" key="1">
    <source>
        <dbReference type="EMBL" id="RSH87564.1"/>
    </source>
</evidence>
<dbReference type="Proteomes" id="UP000279236">
    <property type="component" value="Unassembled WGS sequence"/>
</dbReference>
<dbReference type="EMBL" id="RSCE01000001">
    <property type="protein sequence ID" value="RSH87564.1"/>
    <property type="molecule type" value="Genomic_DNA"/>
</dbReference>
<name>A0A427Y986_9TREE</name>
<sequence>MQPGPAACVGRGPGSRRRRRLGLVVVVAWVSSSSSPAQPQSIIAQRTHLYA</sequence>
<accession>A0A427Y986</accession>
<protein>
    <submittedName>
        <fullName evidence="1">Uncharacterized protein</fullName>
    </submittedName>
</protein>
<organism evidence="1 2">
    <name type="scientific">Apiotrichum porosum</name>
    <dbReference type="NCBI Taxonomy" id="105984"/>
    <lineage>
        <taxon>Eukaryota</taxon>
        <taxon>Fungi</taxon>
        <taxon>Dikarya</taxon>
        <taxon>Basidiomycota</taxon>
        <taxon>Agaricomycotina</taxon>
        <taxon>Tremellomycetes</taxon>
        <taxon>Trichosporonales</taxon>
        <taxon>Trichosporonaceae</taxon>
        <taxon>Apiotrichum</taxon>
    </lineage>
</organism>
<dbReference type="RefSeq" id="XP_028479772.1">
    <property type="nucleotide sequence ID" value="XM_028615915.1"/>
</dbReference>